<feature type="transmembrane region" description="Helical" evidence="11">
    <location>
        <begin position="522"/>
        <end position="541"/>
    </location>
</feature>
<dbReference type="SMART" id="SM00382">
    <property type="entry name" value="AAA"/>
    <property type="match status" value="2"/>
</dbReference>
<dbReference type="GO" id="GO:0140359">
    <property type="term" value="F:ABC-type transporter activity"/>
    <property type="evidence" value="ECO:0007669"/>
    <property type="project" value="InterPro"/>
</dbReference>
<evidence type="ECO:0000313" key="13">
    <source>
        <dbReference type="EMBL" id="KAI7838464.1"/>
    </source>
</evidence>
<dbReference type="InterPro" id="IPR003593">
    <property type="entry name" value="AAA+_ATPase"/>
</dbReference>
<feature type="transmembrane region" description="Helical" evidence="11">
    <location>
        <begin position="570"/>
        <end position="588"/>
    </location>
</feature>
<dbReference type="GO" id="GO:0016020">
    <property type="term" value="C:membrane"/>
    <property type="evidence" value="ECO:0007669"/>
    <property type="project" value="UniProtKB-SubCell"/>
</dbReference>
<feature type="region of interest" description="Disordered" evidence="10">
    <location>
        <begin position="1479"/>
        <end position="1518"/>
    </location>
</feature>
<dbReference type="Proteomes" id="UP001205105">
    <property type="component" value="Unassembled WGS sequence"/>
</dbReference>
<evidence type="ECO:0000256" key="1">
    <source>
        <dbReference type="ARBA" id="ARBA00004141"/>
    </source>
</evidence>
<sequence>MADSPGRRSAPRARPRRASARQQFTAVLYKNLLLRLRSERTWFGLGGWVAAAADVLVPALFFLVMCIPKHYMKPLPSPQQLLPLYPADMAGWGELYQGPASDRPDGAARLLFAPNTSDVQRLMLLVAKAAACPPDAARLRRNSSTSFYRFWAASSAAAAAQHAECWGAAAACRAQPACYLPLFERQLFGLASGAEAEAAAAAQPGTVDAVLDFSAWQAGLDAARQRQQEQQQQEGQQEGWPQRADPQQQQQQQGQQQATSPHPAASLSFAYTLRLNHSEVPPTRIRLNQFDLLPGNQWKQYWFFTNLQALVEQAMLTHAAAAAQQTAAGSASPPAAASGTAAEQAAGPAWAAAAAAESLPLLPLSLSVKGFPWPALTLDLGATAAALFFNMLLVFAFLQPTRAAVAAIVQEKELLLREGMRILGLQDGAYWASWFLTHWASMAFSGLLCAIIGLYPFAHSSFLLMLAFYWLVAATLLLFAYCLSTLFSKARVAGGAAAVLYALAMMPGYLMPSLQPYGGSGWVLSCLLPPSAISLFASVLVKHEATQQGLTWSTISMPVTVEHSFSAADVYAMLLLDAALYTLLLWYLDKVIPSDVGQRLPWAFPLSPRYWRQRWRQNAAHVAAANERRQHRGSRGPGLLSRNPSASSLGGRSAPSAVRIEGLCKVFHTTDGMEKVAVDGLSLDIPRGQITALLGHNGAGKTTTISILSGVLTPTGGDAFFLTAGSGEELSVQHSMAAIRGTLGVCPQFDVLWPQLSVREHLELWAAIKGFPREERAVVATAAAAEVGLEEKLGAAAGALSGGQRRKLSVALAFVGNPSVVILDEPSSGMDPLTRRLTWGVIQRRRAEAGTAVLLTTHSMEEADLLADTIAIMAHGRLAALGTSLQLKAQFGVGYTLTLSRQPGGDDGGGGRAGSTGSSSSQTGSSEAGGSTPGSLSGAGGQAVESSGTAGTAEDGAADAGGEPGAGVAVLTAAVQQFAPGAQLLSATAGEVAFRLPKEAAPAFPPLLRQLERDGPQLGVGAYGLSETTLEEVFLRVSESAAAEGAAASGSKQHAAGAAAGGAGAADAAPAVAAAAGGARSEFVVVNLPRSAYLKGWALWRQQLRALLAKRALCALRDAWAALVQVAVPVLLVLLALWGGRASAALPQQPPLPLDRATALSGNPPAFGAAADVRSVGKLSLAAFLAGTPGAQDSSTSRLLTLPFLEPLEGTLDGWLLDQWYNASSRHYDAFFLQSLPPNMHTAILRWITGDPGAGIAATSHPLPVLPHEQDMRITEAAGELLLVMCLVLAAAVLSASFAVFLVRERASGSKAVQRVAGVRASAFWAANLLFDFALFSLPAALMLLLFTAFRRPAFSGQRLAAVAALLWGFAPAGLCLTYLLQMAFEDEVRVLVRCNTIYFTSGYLGHLAVWILDTIRRLLPSAPGVERARRLLRLVLQALSPHFCLARGVHLVGQTYRPDRLAAHLGATLSAAGLLGSRGNTTSVSSGSSSSSSSDLSSGPALQGAGGGAEGGGGFGPDLGGSSPWSWDVSGELLACLAGQALLYGGAVLLIETGVLPRLWRHAKAAWRGRASGTRGAGYQRLAGEQPAAAAAAGGAAGGAAAADAQSAAHTAGQVEAGEAAGAEDPDVAAERRSVQSGRLAPASVAVLLQGVSKTFWQPARGLKSHGQEHGQEHGPAGHAHGGGGAGGSSSVGTGGPVHAVRDLWLGIGRHEPPASRQQLGTGTARRSNGECFGLLGVNGAGKTTTWRMVTGEVTPDSGDALVCGQSLLQRPSAARQLLGYCPQSSALPAQMTGREVMRLYARLRGLPERLVDPEAARLLKQLGLTEYADRACASYSGGNRRKLSVAVALVGGAPVILLDEPSTGMDPGARRALWGVIRSEMAAGRDVLLTSHSMEECEAVCSRVGIMAAGRLRALGTVQHLKQKHGRGYSLELRVASGYAAAAEQLVTGCCPATRRREAHWRAGEQEGSAAGAAGAASTVGGAGEAAAAAGGGVCEEAEEAVHLSFAIPQHQADLPALFAALEQGRSTAGVLEYSLSQTTLEQVFLEVAGQAQAQLQG</sequence>
<feature type="region of interest" description="Disordered" evidence="10">
    <location>
        <begin position="1664"/>
        <end position="1697"/>
    </location>
</feature>
<evidence type="ECO:0000256" key="10">
    <source>
        <dbReference type="SAM" id="MobiDB-lite"/>
    </source>
</evidence>
<evidence type="ECO:0000256" key="7">
    <source>
        <dbReference type="ARBA" id="ARBA00022840"/>
    </source>
</evidence>
<evidence type="ECO:0000256" key="6">
    <source>
        <dbReference type="ARBA" id="ARBA00022741"/>
    </source>
</evidence>
<keyword evidence="3" id="KW-0813">Transport</keyword>
<keyword evidence="9 11" id="KW-0472">Membrane</keyword>
<accession>A0AAD5DL70</accession>
<feature type="compositionally biased region" description="Low complexity" evidence="10">
    <location>
        <begin position="915"/>
        <end position="930"/>
    </location>
</feature>
<feature type="compositionally biased region" description="Gly residues" evidence="10">
    <location>
        <begin position="1681"/>
        <end position="1697"/>
    </location>
</feature>
<dbReference type="GO" id="GO:0016887">
    <property type="term" value="F:ATP hydrolysis activity"/>
    <property type="evidence" value="ECO:0007669"/>
    <property type="project" value="InterPro"/>
</dbReference>
<feature type="transmembrane region" description="Helical" evidence="11">
    <location>
        <begin position="1360"/>
        <end position="1381"/>
    </location>
</feature>
<dbReference type="InterPro" id="IPR013525">
    <property type="entry name" value="ABC2_TM"/>
</dbReference>
<feature type="compositionally biased region" description="Low complexity" evidence="10">
    <location>
        <begin position="948"/>
        <end position="961"/>
    </location>
</feature>
<dbReference type="InterPro" id="IPR003439">
    <property type="entry name" value="ABC_transporter-like_ATP-bd"/>
</dbReference>
<dbReference type="GO" id="GO:0005319">
    <property type="term" value="F:lipid transporter activity"/>
    <property type="evidence" value="ECO:0007669"/>
    <property type="project" value="TreeGrafter"/>
</dbReference>
<feature type="compositionally biased region" description="Low complexity" evidence="10">
    <location>
        <begin position="247"/>
        <end position="257"/>
    </location>
</feature>
<feature type="compositionally biased region" description="Low complexity" evidence="10">
    <location>
        <begin position="228"/>
        <end position="239"/>
    </location>
</feature>
<feature type="transmembrane region" description="Helical" evidence="11">
    <location>
        <begin position="42"/>
        <end position="65"/>
    </location>
</feature>
<comment type="subcellular location">
    <subcellularLocation>
        <location evidence="1">Membrane</location>
        <topology evidence="1">Multi-pass membrane protein</topology>
    </subcellularLocation>
</comment>
<evidence type="ECO:0000256" key="9">
    <source>
        <dbReference type="ARBA" id="ARBA00023136"/>
    </source>
</evidence>
<evidence type="ECO:0000256" key="4">
    <source>
        <dbReference type="ARBA" id="ARBA00022692"/>
    </source>
</evidence>
<dbReference type="PANTHER" id="PTHR19229">
    <property type="entry name" value="ATP-BINDING CASSETTE TRANSPORTER SUBFAMILY A ABCA"/>
    <property type="match status" value="1"/>
</dbReference>
<dbReference type="PROSITE" id="PS00211">
    <property type="entry name" value="ABC_TRANSPORTER_1"/>
    <property type="match status" value="2"/>
</dbReference>
<dbReference type="EMBL" id="JADXDR010000125">
    <property type="protein sequence ID" value="KAI7838464.1"/>
    <property type="molecule type" value="Genomic_DNA"/>
</dbReference>
<name>A0AAD5DL70_9CHLO</name>
<keyword evidence="5" id="KW-0677">Repeat</keyword>
<keyword evidence="6" id="KW-0547">Nucleotide-binding</keyword>
<feature type="compositionally biased region" description="Gly residues" evidence="10">
    <location>
        <begin position="905"/>
        <end position="914"/>
    </location>
</feature>
<dbReference type="Pfam" id="PF12698">
    <property type="entry name" value="ABC2_membrane_3"/>
    <property type="match status" value="2"/>
</dbReference>
<dbReference type="FunFam" id="3.40.50.300:FF:000335">
    <property type="entry name" value="ATP binding cassette subfamily A member 5"/>
    <property type="match status" value="2"/>
</dbReference>
<dbReference type="PROSITE" id="PS50893">
    <property type="entry name" value="ABC_TRANSPORTER_2"/>
    <property type="match status" value="2"/>
</dbReference>
<evidence type="ECO:0000313" key="14">
    <source>
        <dbReference type="Proteomes" id="UP001205105"/>
    </source>
</evidence>
<feature type="region of interest" description="Disordered" evidence="10">
    <location>
        <begin position="222"/>
        <end position="263"/>
    </location>
</feature>
<feature type="domain" description="ABC transporter" evidence="12">
    <location>
        <begin position="1700"/>
        <end position="1936"/>
    </location>
</feature>
<feature type="transmembrane region" description="Helical" evidence="11">
    <location>
        <begin position="1281"/>
        <end position="1303"/>
    </location>
</feature>
<dbReference type="Gene3D" id="3.40.50.300">
    <property type="entry name" value="P-loop containing nucleotide triphosphate hydrolases"/>
    <property type="match status" value="2"/>
</dbReference>
<comment type="similarity">
    <text evidence="2">Belongs to the ABC transporter superfamily. ABCA family. CPR flippase (TC 3.A.1.211) subfamily.</text>
</comment>
<keyword evidence="8 11" id="KW-1133">Transmembrane helix</keyword>
<comment type="caution">
    <text evidence="13">The sequence shown here is derived from an EMBL/GenBank/DDBJ whole genome shotgun (WGS) entry which is preliminary data.</text>
</comment>
<evidence type="ECO:0000256" key="11">
    <source>
        <dbReference type="SAM" id="Phobius"/>
    </source>
</evidence>
<protein>
    <recommendedName>
        <fullName evidence="12">ABC transporter domain-containing protein</fullName>
    </recommendedName>
</protein>
<dbReference type="GO" id="GO:0005524">
    <property type="term" value="F:ATP binding"/>
    <property type="evidence" value="ECO:0007669"/>
    <property type="project" value="UniProtKB-KW"/>
</dbReference>
<gene>
    <name evidence="13" type="ORF">COHA_007727</name>
</gene>
<dbReference type="PANTHER" id="PTHR19229:SF36">
    <property type="entry name" value="ATP-BINDING CASSETTE SUB-FAMILY A MEMBER 2"/>
    <property type="match status" value="1"/>
</dbReference>
<feature type="region of interest" description="Disordered" evidence="10">
    <location>
        <begin position="622"/>
        <end position="653"/>
    </location>
</feature>
<evidence type="ECO:0000256" key="3">
    <source>
        <dbReference type="ARBA" id="ARBA00022448"/>
    </source>
</evidence>
<keyword evidence="14" id="KW-1185">Reference proteome</keyword>
<dbReference type="InterPro" id="IPR017871">
    <property type="entry name" value="ABC_transporter-like_CS"/>
</dbReference>
<feature type="compositionally biased region" description="Low complexity" evidence="10">
    <location>
        <begin position="1484"/>
        <end position="1504"/>
    </location>
</feature>
<feature type="domain" description="ABC transporter" evidence="12">
    <location>
        <begin position="658"/>
        <end position="900"/>
    </location>
</feature>
<proteinExistence type="inferred from homology"/>
<evidence type="ECO:0000256" key="2">
    <source>
        <dbReference type="ARBA" id="ARBA00008526"/>
    </source>
</evidence>
<feature type="region of interest" description="Disordered" evidence="10">
    <location>
        <begin position="1611"/>
        <end position="1637"/>
    </location>
</feature>
<evidence type="ECO:0000256" key="8">
    <source>
        <dbReference type="ARBA" id="ARBA00022989"/>
    </source>
</evidence>
<dbReference type="SUPFAM" id="SSF52540">
    <property type="entry name" value="P-loop containing nucleoside triphosphate hydrolases"/>
    <property type="match status" value="2"/>
</dbReference>
<dbReference type="Pfam" id="PF00005">
    <property type="entry name" value="ABC_tran"/>
    <property type="match status" value="2"/>
</dbReference>
<dbReference type="InterPro" id="IPR027417">
    <property type="entry name" value="P-loop_NTPase"/>
</dbReference>
<feature type="transmembrane region" description="Helical" evidence="11">
    <location>
        <begin position="461"/>
        <end position="483"/>
    </location>
</feature>
<feature type="transmembrane region" description="Helical" evidence="11">
    <location>
        <begin position="1323"/>
        <end position="1348"/>
    </location>
</feature>
<reference evidence="13" key="1">
    <citation type="submission" date="2020-11" db="EMBL/GenBank/DDBJ databases">
        <title>Chlorella ohadii genome sequencing and assembly.</title>
        <authorList>
            <person name="Murik O."/>
            <person name="Treves H."/>
            <person name="Kedem I."/>
            <person name="Shotland Y."/>
            <person name="Kaplan A."/>
        </authorList>
    </citation>
    <scope>NUCLEOTIDE SEQUENCE</scope>
    <source>
        <strain evidence="13">1</strain>
    </source>
</reference>
<organism evidence="13 14">
    <name type="scientific">Chlorella ohadii</name>
    <dbReference type="NCBI Taxonomy" id="2649997"/>
    <lineage>
        <taxon>Eukaryota</taxon>
        <taxon>Viridiplantae</taxon>
        <taxon>Chlorophyta</taxon>
        <taxon>core chlorophytes</taxon>
        <taxon>Trebouxiophyceae</taxon>
        <taxon>Chlorellales</taxon>
        <taxon>Chlorellaceae</taxon>
        <taxon>Chlorella clade</taxon>
        <taxon>Chlorella</taxon>
    </lineage>
</organism>
<feature type="compositionally biased region" description="Gly residues" evidence="10">
    <location>
        <begin position="1505"/>
        <end position="1518"/>
    </location>
</feature>
<feature type="region of interest" description="Disordered" evidence="10">
    <location>
        <begin position="902"/>
        <end position="961"/>
    </location>
</feature>
<feature type="transmembrane region" description="Helical" evidence="11">
    <location>
        <begin position="387"/>
        <end position="409"/>
    </location>
</feature>
<keyword evidence="4 11" id="KW-0812">Transmembrane</keyword>
<evidence type="ECO:0000256" key="5">
    <source>
        <dbReference type="ARBA" id="ARBA00022737"/>
    </source>
</evidence>
<feature type="compositionally biased region" description="Low complexity" evidence="10">
    <location>
        <begin position="1611"/>
        <end position="1622"/>
    </location>
</feature>
<feature type="transmembrane region" description="Helical" evidence="11">
    <location>
        <begin position="430"/>
        <end position="455"/>
    </location>
</feature>
<keyword evidence="7" id="KW-0067">ATP-binding</keyword>
<dbReference type="InterPro" id="IPR026082">
    <property type="entry name" value="ABCA"/>
</dbReference>
<dbReference type="CDD" id="cd03263">
    <property type="entry name" value="ABC_subfamily_A"/>
    <property type="match status" value="2"/>
</dbReference>
<feature type="transmembrane region" description="Helical" evidence="11">
    <location>
        <begin position="490"/>
        <end position="510"/>
    </location>
</feature>
<evidence type="ECO:0000259" key="12">
    <source>
        <dbReference type="PROSITE" id="PS50893"/>
    </source>
</evidence>